<dbReference type="Pfam" id="PF00005">
    <property type="entry name" value="ABC_tran"/>
    <property type="match status" value="1"/>
</dbReference>
<keyword evidence="5" id="KW-1185">Reference proteome</keyword>
<evidence type="ECO:0000259" key="3">
    <source>
        <dbReference type="PROSITE" id="PS50893"/>
    </source>
</evidence>
<evidence type="ECO:0000313" key="4">
    <source>
        <dbReference type="EMBL" id="KAB1657247.1"/>
    </source>
</evidence>
<reference evidence="4 5" key="1">
    <citation type="submission" date="2019-09" db="EMBL/GenBank/DDBJ databases">
        <title>Phylogeny of genus Pseudoclavibacter and closely related genus.</title>
        <authorList>
            <person name="Li Y."/>
        </authorList>
    </citation>
    <scope>NUCLEOTIDE SEQUENCE [LARGE SCALE GENOMIC DNA]</scope>
    <source>
        <strain evidence="4 5">DSM 23821</strain>
    </source>
</reference>
<dbReference type="AlphaFoldDB" id="A0A7J5BSI2"/>
<feature type="domain" description="ABC transporter" evidence="3">
    <location>
        <begin position="65"/>
        <end position="319"/>
    </location>
</feature>
<proteinExistence type="predicted"/>
<gene>
    <name evidence="4" type="ORF">F8O01_08350</name>
</gene>
<dbReference type="SUPFAM" id="SSF52540">
    <property type="entry name" value="P-loop containing nucleoside triphosphate hydrolases"/>
    <property type="match status" value="1"/>
</dbReference>
<dbReference type="SMART" id="SM00382">
    <property type="entry name" value="AAA"/>
    <property type="match status" value="1"/>
</dbReference>
<evidence type="ECO:0000313" key="5">
    <source>
        <dbReference type="Proteomes" id="UP000467240"/>
    </source>
</evidence>
<dbReference type="InterPro" id="IPR027417">
    <property type="entry name" value="P-loop_NTPase"/>
</dbReference>
<dbReference type="InterPro" id="IPR003439">
    <property type="entry name" value="ABC_transporter-like_ATP-bd"/>
</dbReference>
<dbReference type="Proteomes" id="UP000467240">
    <property type="component" value="Unassembled WGS sequence"/>
</dbReference>
<sequence>MPPCRHWAEVPPVRTSGTCLLRSRGEGPRQTVREAFRLVRRPWRVLRAPECGRRRGVDTVEQPTIVAEDLSIAYIERAAGRPHEALSGATFTVEHGGILGVVGTAGSGKTALGRVLSGRGDEGRDSWPFISGGSLHAAGLDLRYPSRADRRRLTLDIGYLAQESGDGLRNDLTVGENIAEPILSRDRSFERRRLGRAAAMLIDAVDLELGMLNKFPFELSRGQRQRVALAQALIVEPKVLIVDEPAQGVDIIARPALFTLLERINAARQCTMVILSHDLATVQRLTEDILVLDRGFVIARGRIDDVLAKPDHPYLLRMREARDFARAPLPGLVERDALLAVDRVADGLFGDFDAATVQAEAAELAEEKLVEQRPEFARFTKQGED</sequence>
<dbReference type="EMBL" id="WBJZ01000009">
    <property type="protein sequence ID" value="KAB1657247.1"/>
    <property type="molecule type" value="Genomic_DNA"/>
</dbReference>
<keyword evidence="1" id="KW-0547">Nucleotide-binding</keyword>
<evidence type="ECO:0000256" key="1">
    <source>
        <dbReference type="ARBA" id="ARBA00022741"/>
    </source>
</evidence>
<dbReference type="GO" id="GO:0005524">
    <property type="term" value="F:ATP binding"/>
    <property type="evidence" value="ECO:0007669"/>
    <property type="project" value="UniProtKB-KW"/>
</dbReference>
<dbReference type="PANTHER" id="PTHR42764:SF1">
    <property type="entry name" value="PHOSPHONATES UTILIZATION ATP-BINDING PROTEIN PHNK-RELATED"/>
    <property type="match status" value="1"/>
</dbReference>
<keyword evidence="2 4" id="KW-0067">ATP-binding</keyword>
<comment type="caution">
    <text evidence="4">The sequence shown here is derived from an EMBL/GenBank/DDBJ whole genome shotgun (WGS) entry which is preliminary data.</text>
</comment>
<accession>A0A7J5BSI2</accession>
<dbReference type="PANTHER" id="PTHR42764">
    <property type="entry name" value="PHOSPHONATES UTILIZATION ATP-BINDING PROTEIN PHNK-RELATED"/>
    <property type="match status" value="1"/>
</dbReference>
<name>A0A7J5BSI2_9MICO</name>
<dbReference type="OrthoDB" id="5113678at2"/>
<evidence type="ECO:0000256" key="2">
    <source>
        <dbReference type="ARBA" id="ARBA00022840"/>
    </source>
</evidence>
<organism evidence="4 5">
    <name type="scientific">Pseudoclavibacter chungangensis</name>
    <dbReference type="NCBI Taxonomy" id="587635"/>
    <lineage>
        <taxon>Bacteria</taxon>
        <taxon>Bacillati</taxon>
        <taxon>Actinomycetota</taxon>
        <taxon>Actinomycetes</taxon>
        <taxon>Micrococcales</taxon>
        <taxon>Microbacteriaceae</taxon>
        <taxon>Pseudoclavibacter</taxon>
    </lineage>
</organism>
<dbReference type="GO" id="GO:0019700">
    <property type="term" value="P:organic phosphonate catabolic process"/>
    <property type="evidence" value="ECO:0007669"/>
    <property type="project" value="TreeGrafter"/>
</dbReference>
<dbReference type="InterPro" id="IPR003593">
    <property type="entry name" value="AAA+_ATPase"/>
</dbReference>
<dbReference type="Gene3D" id="3.40.50.300">
    <property type="entry name" value="P-loop containing nucleotide triphosphate hydrolases"/>
    <property type="match status" value="1"/>
</dbReference>
<dbReference type="PROSITE" id="PS50893">
    <property type="entry name" value="ABC_TRANSPORTER_2"/>
    <property type="match status" value="1"/>
</dbReference>
<protein>
    <submittedName>
        <fullName evidence="4">ATP-binding cassette domain-containing protein</fullName>
    </submittedName>
</protein>
<dbReference type="GO" id="GO:0016887">
    <property type="term" value="F:ATP hydrolysis activity"/>
    <property type="evidence" value="ECO:0007669"/>
    <property type="project" value="InterPro"/>
</dbReference>